<dbReference type="AlphaFoldDB" id="A0A6N3E3T1"/>
<accession>A0A6N3E3T1</accession>
<evidence type="ECO:0000259" key="1">
    <source>
        <dbReference type="Pfam" id="PF00144"/>
    </source>
</evidence>
<organism evidence="2">
    <name type="scientific">Intestinibacter bartlettii</name>
    <dbReference type="NCBI Taxonomy" id="261299"/>
    <lineage>
        <taxon>Bacteria</taxon>
        <taxon>Bacillati</taxon>
        <taxon>Bacillota</taxon>
        <taxon>Clostridia</taxon>
        <taxon>Peptostreptococcales</taxon>
        <taxon>Peptostreptococcaceae</taxon>
        <taxon>Intestinibacter</taxon>
    </lineage>
</organism>
<dbReference type="InterPro" id="IPR050789">
    <property type="entry name" value="Diverse_Enzym_Activities"/>
</dbReference>
<proteinExistence type="predicted"/>
<dbReference type="PANTHER" id="PTHR43283:SF7">
    <property type="entry name" value="BETA-LACTAMASE-RELATED DOMAIN-CONTAINING PROTEIN"/>
    <property type="match status" value="1"/>
</dbReference>
<dbReference type="InterPro" id="IPR001466">
    <property type="entry name" value="Beta-lactam-related"/>
</dbReference>
<gene>
    <name evidence="2" type="primary">nylB</name>
    <name evidence="2" type="ORF">IBLFYP30_02375</name>
</gene>
<keyword evidence="2" id="KW-0378">Hydrolase</keyword>
<dbReference type="RefSeq" id="WP_024060894.1">
    <property type="nucleotide sequence ID" value="NZ_CACRUE010000033.1"/>
</dbReference>
<dbReference type="PANTHER" id="PTHR43283">
    <property type="entry name" value="BETA-LACTAMASE-RELATED"/>
    <property type="match status" value="1"/>
</dbReference>
<feature type="domain" description="Beta-lactamase-related" evidence="1">
    <location>
        <begin position="23"/>
        <end position="300"/>
    </location>
</feature>
<dbReference type="Gene3D" id="3.40.710.10">
    <property type="entry name" value="DD-peptidase/beta-lactamase superfamily"/>
    <property type="match status" value="1"/>
</dbReference>
<evidence type="ECO:0000313" key="2">
    <source>
        <dbReference type="EMBL" id="VYU32983.1"/>
    </source>
</evidence>
<protein>
    <submittedName>
        <fullName evidence="2">6-aminohexanoate-dimer hydrolase</fullName>
        <ecNumber evidence="2">3.5.1.46</ecNumber>
    </submittedName>
</protein>
<dbReference type="EMBL" id="CACRUE010000033">
    <property type="protein sequence ID" value="VYU32983.1"/>
    <property type="molecule type" value="Genomic_DNA"/>
</dbReference>
<dbReference type="InterPro" id="IPR012338">
    <property type="entry name" value="Beta-lactam/transpept-like"/>
</dbReference>
<reference evidence="2" key="1">
    <citation type="submission" date="2019-11" db="EMBL/GenBank/DDBJ databases">
        <authorList>
            <person name="Feng L."/>
        </authorList>
    </citation>
    <scope>NUCLEOTIDE SEQUENCE</scope>
    <source>
        <strain evidence="2">IbartlettiiLFYP30</strain>
    </source>
</reference>
<dbReference type="Pfam" id="PF00144">
    <property type="entry name" value="Beta-lactamase"/>
    <property type="match status" value="1"/>
</dbReference>
<dbReference type="EC" id="3.5.1.46" evidence="2"/>
<dbReference type="GO" id="GO:0019875">
    <property type="term" value="F:6-aminohexanoate-dimer hydrolase activity"/>
    <property type="evidence" value="ECO:0007669"/>
    <property type="project" value="UniProtKB-EC"/>
</dbReference>
<sequence>MNESKIKEFENIIEKEYPNTCGIAVMKDNKLIYENYYNKCNKENKIHIYSITKSIISILIGIAIDKGYIKNVDENILNFFPDYKIQDNEKTIQNIKLKDIMSMTAPYKFKEEPYVEYFTSDNHLKFCLDFLGGEDKIGLFRYTPVIGPDILSGVISNSTNQSVLDFARENLFKPLGINVDKNIVFNNAEEQFAFYEAIDMNGWVCDKTNLNTAGWGLTLSPTDMAKIGQLYLNGGVFNCKKIVSTNWIKESTSIHSEFNKLKYGYLWWVLDKDSFAALGDGGNTIYVNKAKNIVISVTALFVQNAKDRIDLIKQYIEPAF</sequence>
<dbReference type="SUPFAM" id="SSF56601">
    <property type="entry name" value="beta-lactamase/transpeptidase-like"/>
    <property type="match status" value="1"/>
</dbReference>
<name>A0A6N3E3T1_9FIRM</name>